<protein>
    <submittedName>
        <fullName evidence="1">Uncharacterized protein</fullName>
    </submittedName>
</protein>
<dbReference type="EMBL" id="CT573071">
    <property type="protein sequence ID" value="CAJ73006.1"/>
    <property type="molecule type" value="Genomic_DNA"/>
</dbReference>
<organism evidence="1">
    <name type="scientific">Kuenenia stuttgartiensis</name>
    <dbReference type="NCBI Taxonomy" id="174633"/>
    <lineage>
        <taxon>Bacteria</taxon>
        <taxon>Pseudomonadati</taxon>
        <taxon>Planctomycetota</taxon>
        <taxon>Candidatus Brocadiia</taxon>
        <taxon>Candidatus Brocadiales</taxon>
        <taxon>Candidatus Brocadiaceae</taxon>
        <taxon>Candidatus Kuenenia</taxon>
    </lineage>
</organism>
<gene>
    <name evidence="2" type="ORF">KsCSTR_38170</name>
    <name evidence="1" type="ORF">kuste2261</name>
</gene>
<proteinExistence type="predicted"/>
<reference evidence="2 3" key="3">
    <citation type="submission" date="2020-02" db="EMBL/GenBank/DDBJ databases">
        <title>Newly sequenced genome of strain CSTR1 showed variability in Candidatus Kuenenia stuttgartiensis genomes.</title>
        <authorList>
            <person name="Ding C."/>
            <person name="Adrian L."/>
        </authorList>
    </citation>
    <scope>NUCLEOTIDE SEQUENCE [LARGE SCALE GENOMIC DNA]</scope>
    <source>
        <strain evidence="2 3">CSTR1</strain>
    </source>
</reference>
<reference evidence="1" key="1">
    <citation type="journal article" date="2006" name="Nature">
        <title>Deciphering the evolution and metabolism of an anammox bacterium from a community genome.</title>
        <authorList>
            <person name="Strous M."/>
            <person name="Pelletier E."/>
            <person name="Mangenot S."/>
            <person name="Rattei T."/>
            <person name="Lehner A."/>
            <person name="Taylor M.W."/>
            <person name="Horn M."/>
            <person name="Daims H."/>
            <person name="Bartol-Mavel D."/>
            <person name="Wincker P."/>
            <person name="Barbe V."/>
            <person name="Fonknechten N."/>
            <person name="Vallenet D."/>
            <person name="Segurens B."/>
            <person name="Schenowitz-Truong C."/>
            <person name="Medigue C."/>
            <person name="Collingro A."/>
            <person name="Snel B."/>
            <person name="Dutilh B.E."/>
            <person name="OpDenCamp H.J.M."/>
            <person name="vanDerDrift C."/>
            <person name="Cirpus I."/>
            <person name="vanDePas-Schoonen K.T."/>
            <person name="Harhangi H.R."/>
            <person name="vanNiftrik L."/>
            <person name="Schmid M."/>
            <person name="Keltjens J."/>
            <person name="vanDeVossenberg J."/>
            <person name="Kartal B."/>
            <person name="Meier H."/>
            <person name="Frishman D."/>
            <person name="Huynen M.A."/>
            <person name="Mewes H."/>
            <person name="Weissenbach J."/>
            <person name="Jetten M.S.M."/>
            <person name="Wagner M."/>
            <person name="LePaslier D."/>
        </authorList>
    </citation>
    <scope>NUCLEOTIDE SEQUENCE</scope>
</reference>
<evidence type="ECO:0000313" key="2">
    <source>
        <dbReference type="EMBL" id="QII13196.1"/>
    </source>
</evidence>
<evidence type="ECO:0000313" key="3">
    <source>
        <dbReference type="Proteomes" id="UP000501926"/>
    </source>
</evidence>
<dbReference type="AlphaFoldDB" id="Q1Q606"/>
<sequence length="67" mass="7814">MKLEILICSATGVSRTKKSSVIRNRVYSKQCDEPRRTTLLEFFKILNCYKKSDFRNVGAKHLPALYF</sequence>
<dbReference type="EMBL" id="CP049055">
    <property type="protein sequence ID" value="QII13196.1"/>
    <property type="molecule type" value="Genomic_DNA"/>
</dbReference>
<reference evidence="1" key="2">
    <citation type="submission" date="2006-01" db="EMBL/GenBank/DDBJ databases">
        <authorList>
            <person name="Genoscope"/>
        </authorList>
    </citation>
    <scope>NUCLEOTIDE SEQUENCE</scope>
</reference>
<dbReference type="Proteomes" id="UP000501926">
    <property type="component" value="Chromosome"/>
</dbReference>
<accession>Q1Q606</accession>
<evidence type="ECO:0000313" key="1">
    <source>
        <dbReference type="EMBL" id="CAJ73006.1"/>
    </source>
</evidence>
<name>Q1Q606_KUEST</name>